<accession>A0A7S3PUL4</accession>
<dbReference type="InterPro" id="IPR049227">
    <property type="entry name" value="DUF6824"/>
</dbReference>
<sequence length="601" mass="66231">MSTKLLKAEMNQEALRAQFASGILKNVSTTSAFNKELFSSRPQSHSVSDDEVNPRAKNSKRRRRSWQEELPVIFDNIMARVDGDVDVNDGDILACLSSLESADSNENSIKKRRITVSDQVFGTKIALIDDEECSCGSFLLDDGSSLHLFGIEDYEQKQSSLLSSATSGLARRREVISSDRAYNMDLSFSIGADPKRFDNGDEDDISINADVSSEIVAGGLCEPTTGLARRREVILSNRGYSMDLIFPIGTDPKRFDNGDEDDISINADVLSELVTGDLCKPTSNESTEVANYITDFSNATSKTAAEPLTSKTTPSEKTVDSILGIKLLPAEDKKKETVRTSSSRTTHYEHSLTLTTVGERGYEASGSHSGLLHSSCTDSAEKKSELFLTMMSRTSPSENIISKEGRYHAQAIVKTTAANHITVHDRNKDSSIGSESLPVSTTRNSFKSISSKGRSSRPSARSKTTSRKKCANTNHQLVVTNECHTSEPFFSAILPKVSQTPVSLNTSSIILTPFDILLGRGKRCNVNPGNERFRLLVDEKKPLYFQQPTKKKKNEVSIHVLESVYAYGGRFLEVTCNDPLTYQVVSDHRARKKCSQRLRDG</sequence>
<feature type="region of interest" description="Disordered" evidence="1">
    <location>
        <begin position="422"/>
        <end position="471"/>
    </location>
</feature>
<evidence type="ECO:0000313" key="3">
    <source>
        <dbReference type="EMBL" id="CAE0456113.1"/>
    </source>
</evidence>
<evidence type="ECO:0000256" key="1">
    <source>
        <dbReference type="SAM" id="MobiDB-lite"/>
    </source>
</evidence>
<feature type="compositionally biased region" description="Polar residues" evidence="1">
    <location>
        <begin position="430"/>
        <end position="444"/>
    </location>
</feature>
<dbReference type="Pfam" id="PF20710">
    <property type="entry name" value="DUF6824"/>
    <property type="match status" value="1"/>
</dbReference>
<dbReference type="EMBL" id="HBIO01001345">
    <property type="protein sequence ID" value="CAE0456113.1"/>
    <property type="molecule type" value="Transcribed_RNA"/>
</dbReference>
<gene>
    <name evidence="3" type="ORF">CDEB00056_LOCUS954</name>
</gene>
<name>A0A7S3PUL4_9STRA</name>
<feature type="domain" description="DUF6824" evidence="2">
    <location>
        <begin position="515"/>
        <end position="600"/>
    </location>
</feature>
<feature type="region of interest" description="Disordered" evidence="1">
    <location>
        <begin position="38"/>
        <end position="63"/>
    </location>
</feature>
<reference evidence="3" key="1">
    <citation type="submission" date="2021-01" db="EMBL/GenBank/DDBJ databases">
        <authorList>
            <person name="Corre E."/>
            <person name="Pelletier E."/>
            <person name="Niang G."/>
            <person name="Scheremetjew M."/>
            <person name="Finn R."/>
            <person name="Kale V."/>
            <person name="Holt S."/>
            <person name="Cochrane G."/>
            <person name="Meng A."/>
            <person name="Brown T."/>
            <person name="Cohen L."/>
        </authorList>
    </citation>
    <scope>NUCLEOTIDE SEQUENCE</scope>
    <source>
        <strain evidence="3">MM31A-1</strain>
    </source>
</reference>
<dbReference type="AlphaFoldDB" id="A0A7S3PUL4"/>
<evidence type="ECO:0000259" key="2">
    <source>
        <dbReference type="Pfam" id="PF20710"/>
    </source>
</evidence>
<protein>
    <recommendedName>
        <fullName evidence="2">DUF6824 domain-containing protein</fullName>
    </recommendedName>
</protein>
<organism evidence="3">
    <name type="scientific">Chaetoceros debilis</name>
    <dbReference type="NCBI Taxonomy" id="122233"/>
    <lineage>
        <taxon>Eukaryota</taxon>
        <taxon>Sar</taxon>
        <taxon>Stramenopiles</taxon>
        <taxon>Ochrophyta</taxon>
        <taxon>Bacillariophyta</taxon>
        <taxon>Coscinodiscophyceae</taxon>
        <taxon>Chaetocerotophycidae</taxon>
        <taxon>Chaetocerotales</taxon>
        <taxon>Chaetocerotaceae</taxon>
        <taxon>Chaetoceros</taxon>
    </lineage>
</organism>
<feature type="compositionally biased region" description="Low complexity" evidence="1">
    <location>
        <begin position="445"/>
        <end position="463"/>
    </location>
</feature>
<proteinExistence type="predicted"/>